<evidence type="ECO:0000256" key="1">
    <source>
        <dbReference type="SAM" id="MobiDB-lite"/>
    </source>
</evidence>
<feature type="region of interest" description="Disordered" evidence="1">
    <location>
        <begin position="90"/>
        <end position="111"/>
    </location>
</feature>
<dbReference type="EMBL" id="DVHN01000095">
    <property type="protein sequence ID" value="HIR88796.1"/>
    <property type="molecule type" value="Genomic_DNA"/>
</dbReference>
<comment type="caution">
    <text evidence="2">The sequence shown here is derived from an EMBL/GenBank/DDBJ whole genome shotgun (WGS) entry which is preliminary data.</text>
</comment>
<dbReference type="Proteomes" id="UP000824201">
    <property type="component" value="Unassembled WGS sequence"/>
</dbReference>
<name>A0A9D1EF06_9FIRM</name>
<sequence length="111" mass="12946">MDKADDALKRKELLDDSLDKLKSVQCNLDKLLSYHMDFELEIEILNNTIRSVNRLLLELKYLEDSYENVYQQLELCDCPFDLRIIDLKPTAKPPIPKDLEQTGKDNQDGCE</sequence>
<gene>
    <name evidence="2" type="ORF">IAC96_07590</name>
</gene>
<reference evidence="2" key="2">
    <citation type="journal article" date="2021" name="PeerJ">
        <title>Extensive microbial diversity within the chicken gut microbiome revealed by metagenomics and culture.</title>
        <authorList>
            <person name="Gilroy R."/>
            <person name="Ravi A."/>
            <person name="Getino M."/>
            <person name="Pursley I."/>
            <person name="Horton D.L."/>
            <person name="Alikhan N.F."/>
            <person name="Baker D."/>
            <person name="Gharbi K."/>
            <person name="Hall N."/>
            <person name="Watson M."/>
            <person name="Adriaenssens E.M."/>
            <person name="Foster-Nyarko E."/>
            <person name="Jarju S."/>
            <person name="Secka A."/>
            <person name="Antonio M."/>
            <person name="Oren A."/>
            <person name="Chaudhuri R.R."/>
            <person name="La Ragione R."/>
            <person name="Hildebrand F."/>
            <person name="Pallen M.J."/>
        </authorList>
    </citation>
    <scope>NUCLEOTIDE SEQUENCE</scope>
    <source>
        <strain evidence="2">ChiW13-3771</strain>
    </source>
</reference>
<reference evidence="2" key="1">
    <citation type="submission" date="2020-10" db="EMBL/GenBank/DDBJ databases">
        <authorList>
            <person name="Gilroy R."/>
        </authorList>
    </citation>
    <scope>NUCLEOTIDE SEQUENCE</scope>
    <source>
        <strain evidence="2">ChiW13-3771</strain>
    </source>
</reference>
<feature type="compositionally biased region" description="Basic and acidic residues" evidence="1">
    <location>
        <begin position="95"/>
        <end position="111"/>
    </location>
</feature>
<organism evidence="2 3">
    <name type="scientific">Candidatus Fimimorpha faecalis</name>
    <dbReference type="NCBI Taxonomy" id="2840824"/>
    <lineage>
        <taxon>Bacteria</taxon>
        <taxon>Bacillati</taxon>
        <taxon>Bacillota</taxon>
        <taxon>Clostridia</taxon>
        <taxon>Eubacteriales</taxon>
        <taxon>Candidatus Fimimorpha</taxon>
    </lineage>
</organism>
<protein>
    <submittedName>
        <fullName evidence="2">Uncharacterized protein</fullName>
    </submittedName>
</protein>
<evidence type="ECO:0000313" key="3">
    <source>
        <dbReference type="Proteomes" id="UP000824201"/>
    </source>
</evidence>
<evidence type="ECO:0000313" key="2">
    <source>
        <dbReference type="EMBL" id="HIR88796.1"/>
    </source>
</evidence>
<dbReference type="AlphaFoldDB" id="A0A9D1EF06"/>
<proteinExistence type="predicted"/>
<accession>A0A9D1EF06</accession>